<dbReference type="Proteomes" id="UP000476176">
    <property type="component" value="Unassembled WGS sequence"/>
</dbReference>
<dbReference type="Proteomes" id="UP000429523">
    <property type="component" value="Unassembled WGS sequence"/>
</dbReference>
<evidence type="ECO:0000313" key="5">
    <source>
        <dbReference type="EMBL" id="KAE9133381.1"/>
    </source>
</evidence>
<evidence type="ECO:0000313" key="17">
    <source>
        <dbReference type="Proteomes" id="UP000460718"/>
    </source>
</evidence>
<dbReference type="Proteomes" id="UP000440367">
    <property type="component" value="Unassembled WGS sequence"/>
</dbReference>
<dbReference type="EMBL" id="QXGD01001096">
    <property type="protein sequence ID" value="KAE9214878.1"/>
    <property type="molecule type" value="Genomic_DNA"/>
</dbReference>
<dbReference type="Proteomes" id="UP000440732">
    <property type="component" value="Unassembled WGS sequence"/>
</dbReference>
<name>A0A6A3JK22_9STRA</name>
<dbReference type="Proteomes" id="UP000437068">
    <property type="component" value="Unassembled WGS sequence"/>
</dbReference>
<evidence type="ECO:0000313" key="14">
    <source>
        <dbReference type="Proteomes" id="UP000440367"/>
    </source>
</evidence>
<evidence type="ECO:0000313" key="13">
    <source>
        <dbReference type="Proteomes" id="UP000437068"/>
    </source>
</evidence>
<dbReference type="Proteomes" id="UP000486351">
    <property type="component" value="Unassembled WGS sequence"/>
</dbReference>
<evidence type="ECO:0000313" key="12">
    <source>
        <dbReference type="Proteomes" id="UP000433483"/>
    </source>
</evidence>
<organism evidence="2 17">
    <name type="scientific">Phytophthora fragariae</name>
    <dbReference type="NCBI Taxonomy" id="53985"/>
    <lineage>
        <taxon>Eukaryota</taxon>
        <taxon>Sar</taxon>
        <taxon>Stramenopiles</taxon>
        <taxon>Oomycota</taxon>
        <taxon>Peronosporomycetes</taxon>
        <taxon>Peronosporales</taxon>
        <taxon>Peronosporaceae</taxon>
        <taxon>Phytophthora</taxon>
    </lineage>
</organism>
<gene>
    <name evidence="9" type="ORF">PF001_g14728</name>
    <name evidence="8" type="ORF">PF002_g17531</name>
    <name evidence="7" type="ORF">PF004_g15030</name>
    <name evidence="6" type="ORF">PF005_g18009</name>
    <name evidence="5" type="ORF">PF006_g15030</name>
    <name evidence="4" type="ORF">PF007_g18033</name>
    <name evidence="10" type="ORF">PF008_g18058</name>
    <name evidence="1" type="ORF">PF009_g17439</name>
    <name evidence="3" type="ORF">PF010_g18226</name>
    <name evidence="2" type="ORF">PF011_g17698</name>
</gene>
<dbReference type="Proteomes" id="UP000488956">
    <property type="component" value="Unassembled WGS sequence"/>
</dbReference>
<evidence type="ECO:0000313" key="4">
    <source>
        <dbReference type="EMBL" id="KAE9093693.1"/>
    </source>
</evidence>
<evidence type="ECO:0000313" key="7">
    <source>
        <dbReference type="EMBL" id="KAE9214476.1"/>
    </source>
</evidence>
<comment type="caution">
    <text evidence="2">The sequence shown here is derived from an EMBL/GenBank/DDBJ whole genome shotgun (WGS) entry which is preliminary data.</text>
</comment>
<evidence type="ECO:0000313" key="9">
    <source>
        <dbReference type="EMBL" id="KAE9300854.1"/>
    </source>
</evidence>
<dbReference type="EMBL" id="QXGF01001107">
    <property type="protein sequence ID" value="KAE8932531.1"/>
    <property type="molecule type" value="Genomic_DNA"/>
</dbReference>
<dbReference type="EMBL" id="QXGA01000974">
    <property type="protein sequence ID" value="KAE9133381.1"/>
    <property type="molecule type" value="Genomic_DNA"/>
</dbReference>
<dbReference type="AlphaFoldDB" id="A0A6A3JK22"/>
<dbReference type="EMBL" id="QXFY01001346">
    <property type="protein sequence ID" value="KAE9320322.1"/>
    <property type="molecule type" value="Genomic_DNA"/>
</dbReference>
<evidence type="ECO:0000313" key="10">
    <source>
        <dbReference type="EMBL" id="KAE9320322.1"/>
    </source>
</evidence>
<dbReference type="Proteomes" id="UP000441208">
    <property type="component" value="Unassembled WGS sequence"/>
</dbReference>
<sequence length="59" mass="6467">MALYTGTVSCRRRSSASGSCSVLLLLSITARSFSQSAKARYYSAKREGSEHVCDYLNQV</sequence>
<evidence type="ECO:0000313" key="6">
    <source>
        <dbReference type="EMBL" id="KAE9193579.1"/>
    </source>
</evidence>
<evidence type="ECO:0000313" key="18">
    <source>
        <dbReference type="Proteomes" id="UP000476176"/>
    </source>
</evidence>
<dbReference type="EMBL" id="QXFW01001359">
    <property type="protein sequence ID" value="KAE8992033.1"/>
    <property type="molecule type" value="Genomic_DNA"/>
</dbReference>
<proteinExistence type="predicted"/>
<dbReference type="EMBL" id="QXGB01001281">
    <property type="protein sequence ID" value="KAE9193579.1"/>
    <property type="molecule type" value="Genomic_DNA"/>
</dbReference>
<dbReference type="EMBL" id="QXFZ01001265">
    <property type="protein sequence ID" value="KAE9093693.1"/>
    <property type="molecule type" value="Genomic_DNA"/>
</dbReference>
<dbReference type="OrthoDB" id="10360295at2759"/>
<reference evidence="17 18" key="1">
    <citation type="submission" date="2018-09" db="EMBL/GenBank/DDBJ databases">
        <title>Genomic investigation of the strawberry pathogen Phytophthora fragariae indicates pathogenicity is determined by transcriptional variation in three key races.</title>
        <authorList>
            <person name="Adams T.M."/>
            <person name="Armitage A.D."/>
            <person name="Sobczyk M.K."/>
            <person name="Bates H.J."/>
            <person name="Dunwell J.M."/>
            <person name="Nellist C.F."/>
            <person name="Harrison R.J."/>
        </authorList>
    </citation>
    <scope>NUCLEOTIDE SEQUENCE [LARGE SCALE GENOMIC DNA]</scope>
    <source>
        <strain evidence="9 13">A4</strain>
        <strain evidence="8 14">BC-1</strain>
        <strain evidence="7 18">BC-23</strain>
        <strain evidence="6 12">NOV-27</strain>
        <strain evidence="5 15">NOV-5</strain>
        <strain evidence="4 16">NOV-71</strain>
        <strain evidence="10 19">NOV-77</strain>
        <strain evidence="1 11">NOV-9</strain>
        <strain evidence="3 20">ONT-3</strain>
        <strain evidence="2 17">SCRP245</strain>
    </source>
</reference>
<dbReference type="EMBL" id="QXGE01000928">
    <property type="protein sequence ID" value="KAE9300854.1"/>
    <property type="molecule type" value="Genomic_DNA"/>
</dbReference>
<dbReference type="Proteomes" id="UP000460718">
    <property type="component" value="Unassembled WGS sequence"/>
</dbReference>
<evidence type="ECO:0000313" key="2">
    <source>
        <dbReference type="EMBL" id="KAE8992033.1"/>
    </source>
</evidence>
<evidence type="ECO:0000313" key="1">
    <source>
        <dbReference type="EMBL" id="KAE8932531.1"/>
    </source>
</evidence>
<protein>
    <submittedName>
        <fullName evidence="2">Uncharacterized protein</fullName>
    </submittedName>
</protein>
<evidence type="ECO:0000313" key="8">
    <source>
        <dbReference type="EMBL" id="KAE9214878.1"/>
    </source>
</evidence>
<dbReference type="EMBL" id="QXFX01001377">
    <property type="protein sequence ID" value="KAE9091330.1"/>
    <property type="molecule type" value="Genomic_DNA"/>
</dbReference>
<evidence type="ECO:0000313" key="20">
    <source>
        <dbReference type="Proteomes" id="UP000488956"/>
    </source>
</evidence>
<evidence type="ECO:0000313" key="3">
    <source>
        <dbReference type="EMBL" id="KAE9091330.1"/>
    </source>
</evidence>
<dbReference type="EMBL" id="QXGC01000986">
    <property type="protein sequence ID" value="KAE9214476.1"/>
    <property type="molecule type" value="Genomic_DNA"/>
</dbReference>
<evidence type="ECO:0000313" key="15">
    <source>
        <dbReference type="Proteomes" id="UP000440732"/>
    </source>
</evidence>
<evidence type="ECO:0000313" key="19">
    <source>
        <dbReference type="Proteomes" id="UP000486351"/>
    </source>
</evidence>
<keyword evidence="12" id="KW-1185">Reference proteome</keyword>
<accession>A0A6A3JK22</accession>
<dbReference type="Proteomes" id="UP000433483">
    <property type="component" value="Unassembled WGS sequence"/>
</dbReference>
<evidence type="ECO:0000313" key="11">
    <source>
        <dbReference type="Proteomes" id="UP000429523"/>
    </source>
</evidence>
<evidence type="ECO:0000313" key="16">
    <source>
        <dbReference type="Proteomes" id="UP000441208"/>
    </source>
</evidence>